<dbReference type="GeneID" id="20251596"/>
<dbReference type="InterPro" id="IPR020901">
    <property type="entry name" value="Prtase_inh_Kunz-CS"/>
</dbReference>
<dbReference type="CDD" id="cd00109">
    <property type="entry name" value="Kunitz-type"/>
    <property type="match status" value="1"/>
</dbReference>
<dbReference type="PROSITE" id="PS00280">
    <property type="entry name" value="BPTI_KUNITZ_1"/>
    <property type="match status" value="1"/>
</dbReference>
<dbReference type="OrthoDB" id="4473401at2759"/>
<dbReference type="InterPro" id="IPR050098">
    <property type="entry name" value="TFPI/VKTCI-like"/>
</dbReference>
<dbReference type="SMART" id="SM00131">
    <property type="entry name" value="KU"/>
    <property type="match status" value="1"/>
</dbReference>
<dbReference type="EMBL" id="KB203598">
    <property type="protein sequence ID" value="ESO83755.1"/>
    <property type="molecule type" value="Genomic_DNA"/>
</dbReference>
<dbReference type="PANTHER" id="PTHR10083">
    <property type="entry name" value="KUNITZ-TYPE PROTEASE INHIBITOR-RELATED"/>
    <property type="match status" value="1"/>
</dbReference>
<proteinExistence type="predicted"/>
<dbReference type="RefSeq" id="XP_009065494.1">
    <property type="nucleotide sequence ID" value="XM_009067246.1"/>
</dbReference>
<keyword evidence="6" id="KW-1185">Reference proteome</keyword>
<reference evidence="5 6" key="1">
    <citation type="journal article" date="2013" name="Nature">
        <title>Insights into bilaterian evolution from three spiralian genomes.</title>
        <authorList>
            <person name="Simakov O."/>
            <person name="Marletaz F."/>
            <person name="Cho S.J."/>
            <person name="Edsinger-Gonzales E."/>
            <person name="Havlak P."/>
            <person name="Hellsten U."/>
            <person name="Kuo D.H."/>
            <person name="Larsson T."/>
            <person name="Lv J."/>
            <person name="Arendt D."/>
            <person name="Savage R."/>
            <person name="Osoegawa K."/>
            <person name="de Jong P."/>
            <person name="Grimwood J."/>
            <person name="Chapman J.A."/>
            <person name="Shapiro H."/>
            <person name="Aerts A."/>
            <person name="Otillar R.P."/>
            <person name="Terry A.Y."/>
            <person name="Boore J.L."/>
            <person name="Grigoriev I.V."/>
            <person name="Lindberg D.R."/>
            <person name="Seaver E.C."/>
            <person name="Weisblat D.A."/>
            <person name="Putnam N.H."/>
            <person name="Rokhsar D.S."/>
        </authorList>
    </citation>
    <scope>NUCLEOTIDE SEQUENCE [LARGE SCALE GENOMIC DNA]</scope>
</reference>
<evidence type="ECO:0000256" key="2">
    <source>
        <dbReference type="ARBA" id="ARBA00022900"/>
    </source>
</evidence>
<evidence type="ECO:0000256" key="3">
    <source>
        <dbReference type="ARBA" id="ARBA00023157"/>
    </source>
</evidence>
<dbReference type="PROSITE" id="PS50279">
    <property type="entry name" value="BPTI_KUNITZ_2"/>
    <property type="match status" value="1"/>
</dbReference>
<feature type="non-terminal residue" evidence="5">
    <location>
        <position position="1"/>
    </location>
</feature>
<keyword evidence="3" id="KW-1015">Disulfide bond</keyword>
<dbReference type="CTD" id="20251596"/>
<dbReference type="OMA" id="ICKRACI"/>
<evidence type="ECO:0000259" key="4">
    <source>
        <dbReference type="PROSITE" id="PS50279"/>
    </source>
</evidence>
<keyword evidence="2" id="KW-0722">Serine protease inhibitor</keyword>
<dbReference type="SUPFAM" id="SSF57362">
    <property type="entry name" value="BPTI-like"/>
    <property type="match status" value="1"/>
</dbReference>
<protein>
    <recommendedName>
        <fullName evidence="4">BPTI/Kunitz inhibitor domain-containing protein</fullName>
    </recommendedName>
</protein>
<evidence type="ECO:0000313" key="6">
    <source>
        <dbReference type="Proteomes" id="UP000030746"/>
    </source>
</evidence>
<dbReference type="GO" id="GO:0004867">
    <property type="term" value="F:serine-type endopeptidase inhibitor activity"/>
    <property type="evidence" value="ECO:0007669"/>
    <property type="project" value="UniProtKB-KW"/>
</dbReference>
<accession>V3ZMT2</accession>
<dbReference type="InterPro" id="IPR036880">
    <property type="entry name" value="Kunitz_BPTI_sf"/>
</dbReference>
<dbReference type="PANTHER" id="PTHR10083:SF374">
    <property type="entry name" value="BPTI_KUNITZ INHIBITOR DOMAIN-CONTAINING PROTEIN"/>
    <property type="match status" value="1"/>
</dbReference>
<dbReference type="Pfam" id="PF00014">
    <property type="entry name" value="Kunitz_BPTI"/>
    <property type="match status" value="1"/>
</dbReference>
<evidence type="ECO:0000256" key="1">
    <source>
        <dbReference type="ARBA" id="ARBA00022690"/>
    </source>
</evidence>
<dbReference type="Gene3D" id="4.10.410.10">
    <property type="entry name" value="Pancreatic trypsin inhibitor Kunitz domain"/>
    <property type="match status" value="1"/>
</dbReference>
<keyword evidence="1" id="KW-0646">Protease inhibitor</keyword>
<name>V3ZMT2_LOTGI</name>
<feature type="non-terminal residue" evidence="5">
    <location>
        <position position="56"/>
    </location>
</feature>
<dbReference type="PRINTS" id="PR00759">
    <property type="entry name" value="BASICPTASE"/>
</dbReference>
<organism evidence="5 6">
    <name type="scientific">Lottia gigantea</name>
    <name type="common">Giant owl limpet</name>
    <dbReference type="NCBI Taxonomy" id="225164"/>
    <lineage>
        <taxon>Eukaryota</taxon>
        <taxon>Metazoa</taxon>
        <taxon>Spiralia</taxon>
        <taxon>Lophotrochozoa</taxon>
        <taxon>Mollusca</taxon>
        <taxon>Gastropoda</taxon>
        <taxon>Patellogastropoda</taxon>
        <taxon>Lottioidea</taxon>
        <taxon>Lottiidae</taxon>
        <taxon>Lottia</taxon>
    </lineage>
</organism>
<feature type="domain" description="BPTI/Kunitz inhibitor" evidence="4">
    <location>
        <begin position="3"/>
        <end position="53"/>
    </location>
</feature>
<dbReference type="FunFam" id="4.10.410.10:FF:000015">
    <property type="entry name" value="WAP four-disulfide core domain 6A"/>
    <property type="match status" value="1"/>
</dbReference>
<dbReference type="Proteomes" id="UP000030746">
    <property type="component" value="Unassembled WGS sequence"/>
</dbReference>
<dbReference type="AlphaFoldDB" id="V3ZMT2"/>
<gene>
    <name evidence="5" type="ORF">LOTGIDRAFT_60634</name>
</gene>
<sequence>DICSMKNDTGPCKAYMPRWFFNSQTKQCEEFIYGGCSGNNNNFMTREDCCNSCSAG</sequence>
<evidence type="ECO:0000313" key="5">
    <source>
        <dbReference type="EMBL" id="ESO83755.1"/>
    </source>
</evidence>
<dbReference type="HOGENOM" id="CLU_164133_4_2_1"/>
<dbReference type="InterPro" id="IPR002223">
    <property type="entry name" value="Kunitz_BPTI"/>
</dbReference>
<dbReference type="GO" id="GO:0005615">
    <property type="term" value="C:extracellular space"/>
    <property type="evidence" value="ECO:0007669"/>
    <property type="project" value="TreeGrafter"/>
</dbReference>
<dbReference type="KEGG" id="lgi:LOTGIDRAFT_60634"/>